<comment type="caution">
    <text evidence="2">The sequence shown here is derived from an EMBL/GenBank/DDBJ whole genome shotgun (WGS) entry which is preliminary data.</text>
</comment>
<dbReference type="InterPro" id="IPR006674">
    <property type="entry name" value="HD_domain"/>
</dbReference>
<evidence type="ECO:0000259" key="1">
    <source>
        <dbReference type="Pfam" id="PF01966"/>
    </source>
</evidence>
<dbReference type="AlphaFoldDB" id="A0A5N8WS15"/>
<sequence length="195" mass="20865">MNDILALPTGPLVDASLALVQKSESTPIANHSFRSFLFARLLAEQEGCLNDAAYDENLLFAACVMHDLGLGTFAAGQARFEVEGADLAASVLTEHGIAAADVDRVWEAIALHSSLGIADRRGLLTYLTHKGVFTDAGLFTDLDAAVLQPIYATYPRPADDRFVQDAIVEHAARSQAAAPPYSIAAELLRQRQAGE</sequence>
<dbReference type="Pfam" id="PF01966">
    <property type="entry name" value="HD"/>
    <property type="match status" value="1"/>
</dbReference>
<proteinExistence type="predicted"/>
<reference evidence="2 3" key="1">
    <citation type="submission" date="2019-09" db="EMBL/GenBank/DDBJ databases">
        <authorList>
            <person name="Duangmal K."/>
            <person name="Teo W.F.A."/>
            <person name="Lipun K."/>
        </authorList>
    </citation>
    <scope>NUCLEOTIDE SEQUENCE [LARGE SCALE GENOMIC DNA]</scope>
    <source>
        <strain evidence="2 3">K1PN6</strain>
    </source>
</reference>
<keyword evidence="3" id="KW-1185">Reference proteome</keyword>
<dbReference type="Proteomes" id="UP000373149">
    <property type="component" value="Unassembled WGS sequence"/>
</dbReference>
<dbReference type="SUPFAM" id="SSF109604">
    <property type="entry name" value="HD-domain/PDEase-like"/>
    <property type="match status" value="1"/>
</dbReference>
<dbReference type="EMBL" id="VMNX01000034">
    <property type="protein sequence ID" value="MPY49348.1"/>
    <property type="molecule type" value="Genomic_DNA"/>
</dbReference>
<dbReference type="Gene3D" id="1.10.3210.10">
    <property type="entry name" value="Hypothetical protein af1432"/>
    <property type="match status" value="1"/>
</dbReference>
<accession>A0A5N8WS15</accession>
<dbReference type="RefSeq" id="WP_152862048.1">
    <property type="nucleotide sequence ID" value="NZ_VMNX01000034.1"/>
</dbReference>
<evidence type="ECO:0000313" key="2">
    <source>
        <dbReference type="EMBL" id="MPY49348.1"/>
    </source>
</evidence>
<name>A0A5N8WS15_9ACTN</name>
<organism evidence="2 3">
    <name type="scientific">Streptomyces acidicola</name>
    <dbReference type="NCBI Taxonomy" id="2596892"/>
    <lineage>
        <taxon>Bacteria</taxon>
        <taxon>Bacillati</taxon>
        <taxon>Actinomycetota</taxon>
        <taxon>Actinomycetes</taxon>
        <taxon>Kitasatosporales</taxon>
        <taxon>Streptomycetaceae</taxon>
        <taxon>Streptomyces</taxon>
    </lineage>
</organism>
<dbReference type="PANTHER" id="PTHR35569">
    <property type="entry name" value="CYANAMIDE HYDRATASE DDI2-RELATED"/>
    <property type="match status" value="1"/>
</dbReference>
<protein>
    <submittedName>
        <fullName evidence="2">HD domain-containing protein</fullName>
    </submittedName>
</protein>
<evidence type="ECO:0000313" key="3">
    <source>
        <dbReference type="Proteomes" id="UP000373149"/>
    </source>
</evidence>
<gene>
    <name evidence="2" type="ORF">FPZ41_12500</name>
</gene>
<dbReference type="PANTHER" id="PTHR35569:SF1">
    <property type="entry name" value="CYANAMIDE HYDRATASE DDI2-RELATED"/>
    <property type="match status" value="1"/>
</dbReference>
<feature type="domain" description="HD" evidence="1">
    <location>
        <begin position="29"/>
        <end position="117"/>
    </location>
</feature>